<accession>A0AAD9H132</accession>
<name>A0AAD9H132_9STRA</name>
<organism evidence="1 2">
    <name type="scientific">Phytophthora citrophthora</name>
    <dbReference type="NCBI Taxonomy" id="4793"/>
    <lineage>
        <taxon>Eukaryota</taxon>
        <taxon>Sar</taxon>
        <taxon>Stramenopiles</taxon>
        <taxon>Oomycota</taxon>
        <taxon>Peronosporomycetes</taxon>
        <taxon>Peronosporales</taxon>
        <taxon>Peronosporaceae</taxon>
        <taxon>Phytophthora</taxon>
    </lineage>
</organism>
<proteinExistence type="predicted"/>
<evidence type="ECO:0000313" key="1">
    <source>
        <dbReference type="EMBL" id="KAK1948266.1"/>
    </source>
</evidence>
<dbReference type="Proteomes" id="UP001259832">
    <property type="component" value="Unassembled WGS sequence"/>
</dbReference>
<comment type="caution">
    <text evidence="1">The sequence shown here is derived from an EMBL/GenBank/DDBJ whole genome shotgun (WGS) entry which is preliminary data.</text>
</comment>
<evidence type="ECO:0000313" key="2">
    <source>
        <dbReference type="Proteomes" id="UP001259832"/>
    </source>
</evidence>
<protein>
    <submittedName>
        <fullName evidence="1">Uncharacterized protein</fullName>
    </submittedName>
</protein>
<dbReference type="AlphaFoldDB" id="A0AAD9H132"/>
<sequence length="71" mass="8028">MTSVWRRLQLRIAGTTPARRFQVRYKLIGMDHNQVGVVLIGCDWQEEADVGVAAVLSCFRSLKLDPQNANK</sequence>
<dbReference type="EMBL" id="JASMQC010000001">
    <property type="protein sequence ID" value="KAK1948266.1"/>
    <property type="molecule type" value="Genomic_DNA"/>
</dbReference>
<keyword evidence="2" id="KW-1185">Reference proteome</keyword>
<gene>
    <name evidence="1" type="ORF">P3T76_000556</name>
</gene>
<reference evidence="1" key="1">
    <citation type="submission" date="2023-08" db="EMBL/GenBank/DDBJ databases">
        <title>Reference Genome Resource for the Citrus Pathogen Phytophthora citrophthora.</title>
        <authorList>
            <person name="Moller H."/>
            <person name="Coetzee B."/>
            <person name="Rose L.J."/>
            <person name="Van Niekerk J.M."/>
        </authorList>
    </citation>
    <scope>NUCLEOTIDE SEQUENCE</scope>
    <source>
        <strain evidence="1">STE-U-9442</strain>
    </source>
</reference>